<evidence type="ECO:0000256" key="1">
    <source>
        <dbReference type="SAM" id="MobiDB-lite"/>
    </source>
</evidence>
<feature type="compositionally biased region" description="Low complexity" evidence="1">
    <location>
        <begin position="331"/>
        <end position="361"/>
    </location>
</feature>
<proteinExistence type="predicted"/>
<feature type="compositionally biased region" description="Polar residues" evidence="1">
    <location>
        <begin position="631"/>
        <end position="665"/>
    </location>
</feature>
<feature type="region of interest" description="Disordered" evidence="1">
    <location>
        <begin position="331"/>
        <end position="363"/>
    </location>
</feature>
<feature type="region of interest" description="Disordered" evidence="1">
    <location>
        <begin position="466"/>
        <end position="518"/>
    </location>
</feature>
<dbReference type="EMBL" id="CAJVRC010000835">
    <property type="protein sequence ID" value="CAG8886365.1"/>
    <property type="molecule type" value="Genomic_DNA"/>
</dbReference>
<evidence type="ECO:0000313" key="3">
    <source>
        <dbReference type="EMBL" id="CAG8886365.1"/>
    </source>
</evidence>
<dbReference type="SUPFAM" id="SSF50965">
    <property type="entry name" value="Galactose oxidase, central domain"/>
    <property type="match status" value="1"/>
</dbReference>
<sequence>MTGPKPLTKIEGDCSTIHSNTLYVYSPTGFASIPLKKNGEWKPLPSPQHMVTGPACVQGGADSVENDEAKEAFYLVGGTGSDGNSGLQRFSFSTQKWETLPMRSADMKDRTGHGAGYIPSTSQILVYAGNTDGSTQISQSTLLISTEPPFDIESGVPQGEPALYEPIILPWSSSELALIGGSVTNTAIFIYQSANKQGWTISEATLPSAIQPKSLCALASDSGTKVLEEFNMVASPNSVTSYLLSSKGKVQNPVTAIASSEKRDLTDSYNGTFAPTASWSDYTLAQGNGLVVLASGQSNDSLAIFNQTSNAWINSTELFYGKRDQHVLKPSTTSFTSSTSTSTSSSTSTSTSASTSPTSSSPVAAVAGGLTDHGKMILGATLGSILGFGLILLIILFLLRRAKKKRQAAQPGGGGDGKDRLSFQDQGIEPLTEGAYPMARSPVPLAAASTDSLAIMSGNYREKSLKPPANTGYGLSQPKSSSPLSTIPSSGAMGASSVYTDDTNRAGDDTGHGNQAADRLTDEGWGKYFEDGGVTNFQSDRSTVSSAYTKSDYRGSGWPMTTLTPLNFGFLDQPKPLGHVLSGSPTTENGPSETGTRSLVIPESQSARISSADSISIASDDDRHDSKWQGAGQSSWLGRPTSSNYTTSFYQTSTKDMPWESSNGSLADKGRQSNARRSSVIIPHDIDELPVQGQKNNTNSDMSWLNLKADR</sequence>
<accession>A0A9W4NZY4</accession>
<dbReference type="Proteomes" id="UP001154252">
    <property type="component" value="Unassembled WGS sequence"/>
</dbReference>
<feature type="compositionally biased region" description="Polar residues" evidence="1">
    <location>
        <begin position="693"/>
        <end position="703"/>
    </location>
</feature>
<keyword evidence="4" id="KW-1185">Reference proteome</keyword>
<keyword evidence="2" id="KW-1133">Transmembrane helix</keyword>
<feature type="compositionally biased region" description="Polar residues" evidence="1">
    <location>
        <begin position="583"/>
        <end position="597"/>
    </location>
</feature>
<protein>
    <submittedName>
        <fullName evidence="3">Uncharacterized protein</fullName>
    </submittedName>
</protein>
<evidence type="ECO:0000313" key="4">
    <source>
        <dbReference type="Proteomes" id="UP001154252"/>
    </source>
</evidence>
<evidence type="ECO:0000256" key="2">
    <source>
        <dbReference type="SAM" id="Phobius"/>
    </source>
</evidence>
<dbReference type="InterPro" id="IPR011043">
    <property type="entry name" value="Gal_Oxase/kelch_b-propeller"/>
</dbReference>
<feature type="region of interest" description="Disordered" evidence="1">
    <location>
        <begin position="577"/>
        <end position="711"/>
    </location>
</feature>
<gene>
    <name evidence="3" type="ORF">PEGY_LOCUS843</name>
</gene>
<dbReference type="InterPro" id="IPR015915">
    <property type="entry name" value="Kelch-typ_b-propeller"/>
</dbReference>
<comment type="caution">
    <text evidence="3">The sequence shown here is derived from an EMBL/GenBank/DDBJ whole genome shotgun (WGS) entry which is preliminary data.</text>
</comment>
<keyword evidence="2" id="KW-0472">Membrane</keyword>
<reference evidence="3" key="1">
    <citation type="submission" date="2021-07" db="EMBL/GenBank/DDBJ databases">
        <authorList>
            <person name="Branca A.L. A."/>
        </authorList>
    </citation>
    <scope>NUCLEOTIDE SEQUENCE</scope>
</reference>
<organism evidence="3 4">
    <name type="scientific">Penicillium egyptiacum</name>
    <dbReference type="NCBI Taxonomy" id="1303716"/>
    <lineage>
        <taxon>Eukaryota</taxon>
        <taxon>Fungi</taxon>
        <taxon>Dikarya</taxon>
        <taxon>Ascomycota</taxon>
        <taxon>Pezizomycotina</taxon>
        <taxon>Eurotiomycetes</taxon>
        <taxon>Eurotiomycetidae</taxon>
        <taxon>Eurotiales</taxon>
        <taxon>Aspergillaceae</taxon>
        <taxon>Penicillium</taxon>
    </lineage>
</organism>
<keyword evidence="2" id="KW-0812">Transmembrane</keyword>
<name>A0A9W4NZY4_9EURO</name>
<feature type="compositionally biased region" description="Low complexity" evidence="1">
    <location>
        <begin position="606"/>
        <end position="618"/>
    </location>
</feature>
<feature type="compositionally biased region" description="Low complexity" evidence="1">
    <location>
        <begin position="478"/>
        <end position="490"/>
    </location>
</feature>
<feature type="compositionally biased region" description="Basic and acidic residues" evidence="1">
    <location>
        <begin position="502"/>
        <end position="511"/>
    </location>
</feature>
<dbReference type="AlphaFoldDB" id="A0A9W4NZY4"/>
<dbReference type="OrthoDB" id="5352000at2759"/>
<feature type="transmembrane region" description="Helical" evidence="2">
    <location>
        <begin position="376"/>
        <end position="399"/>
    </location>
</feature>
<dbReference type="Gene3D" id="2.120.10.80">
    <property type="entry name" value="Kelch-type beta propeller"/>
    <property type="match status" value="1"/>
</dbReference>